<reference evidence="4 5" key="1">
    <citation type="submission" date="2024-04" db="EMBL/GenBank/DDBJ databases">
        <title>Genome assembly C_amara_ONT_v2.</title>
        <authorList>
            <person name="Yant L."/>
            <person name="Moore C."/>
            <person name="Slenker M."/>
        </authorList>
    </citation>
    <scope>NUCLEOTIDE SEQUENCE [LARGE SCALE GENOMIC DNA]</scope>
    <source>
        <tissue evidence="4">Leaf</tissue>
    </source>
</reference>
<accession>A0ABD1AGR3</accession>
<feature type="signal peptide" evidence="2">
    <location>
        <begin position="1"/>
        <end position="24"/>
    </location>
</feature>
<dbReference type="InterPro" id="IPR009605">
    <property type="entry name" value="DUF1216"/>
</dbReference>
<evidence type="ECO:0000313" key="5">
    <source>
        <dbReference type="Proteomes" id="UP001558713"/>
    </source>
</evidence>
<feature type="region of interest" description="Disordered" evidence="1">
    <location>
        <begin position="436"/>
        <end position="456"/>
    </location>
</feature>
<evidence type="ECO:0000259" key="3">
    <source>
        <dbReference type="Pfam" id="PF06746"/>
    </source>
</evidence>
<name>A0ABD1AGR3_CARAN</name>
<feature type="compositionally biased region" description="Polar residues" evidence="1">
    <location>
        <begin position="216"/>
        <end position="241"/>
    </location>
</feature>
<feature type="chain" id="PRO_5044819315" description="DUF1216 domain-containing protein" evidence="2">
    <location>
        <begin position="25"/>
        <end position="456"/>
    </location>
</feature>
<keyword evidence="5" id="KW-1185">Reference proteome</keyword>
<feature type="region of interest" description="Disordered" evidence="1">
    <location>
        <begin position="199"/>
        <end position="296"/>
    </location>
</feature>
<evidence type="ECO:0000256" key="1">
    <source>
        <dbReference type="SAM" id="MobiDB-lite"/>
    </source>
</evidence>
<gene>
    <name evidence="4" type="ORF">V5N11_001237</name>
</gene>
<organism evidence="4 5">
    <name type="scientific">Cardamine amara subsp. amara</name>
    <dbReference type="NCBI Taxonomy" id="228776"/>
    <lineage>
        <taxon>Eukaryota</taxon>
        <taxon>Viridiplantae</taxon>
        <taxon>Streptophyta</taxon>
        <taxon>Embryophyta</taxon>
        <taxon>Tracheophyta</taxon>
        <taxon>Spermatophyta</taxon>
        <taxon>Magnoliopsida</taxon>
        <taxon>eudicotyledons</taxon>
        <taxon>Gunneridae</taxon>
        <taxon>Pentapetalae</taxon>
        <taxon>rosids</taxon>
        <taxon>malvids</taxon>
        <taxon>Brassicales</taxon>
        <taxon>Brassicaceae</taxon>
        <taxon>Cardamineae</taxon>
        <taxon>Cardamine</taxon>
    </lineage>
</organism>
<protein>
    <recommendedName>
        <fullName evidence="3">DUF1216 domain-containing protein</fullName>
    </recommendedName>
</protein>
<dbReference type="PANTHER" id="PTHR31607">
    <property type="entry name" value="DUF1216 DOMAIN-CONTAINING PROTEIN-RELATED"/>
    <property type="match status" value="1"/>
</dbReference>
<feature type="compositionally biased region" description="Low complexity" evidence="1">
    <location>
        <begin position="277"/>
        <end position="296"/>
    </location>
</feature>
<dbReference type="Proteomes" id="UP001558713">
    <property type="component" value="Unassembled WGS sequence"/>
</dbReference>
<keyword evidence="2" id="KW-0732">Signal</keyword>
<dbReference type="EMBL" id="JBANAX010000565">
    <property type="protein sequence ID" value="KAL1203234.1"/>
    <property type="molecule type" value="Genomic_DNA"/>
</dbReference>
<evidence type="ECO:0000313" key="4">
    <source>
        <dbReference type="EMBL" id="KAL1203234.1"/>
    </source>
</evidence>
<feature type="domain" description="DUF1216" evidence="3">
    <location>
        <begin position="329"/>
        <end position="446"/>
    </location>
</feature>
<sequence>MARISLGICLMFVIASSVIYEAQGHFLLKHFLRKNFPKKSNEFTPFANKGMLMFVTDLESTCPPTTEFKTFFTQYKSYMSFIESASTSSQSVDAEMTAKCDGLFKAMSALSVDKGTKSMDAGSMKATILSMGKTLLAQKKKAIVMTVTQKKELVLAMVKWTRMLATFVKSASEKKGKTINIASYGLDVNVNDKSIYGESSSFSKTVSGSTTKTGAFSGTKTKGFSGVNSETPKISPSNSPSVGGKASLKESTSAKEGVSPKGNVNGGSNFEARRSSRTSSQMKQSSRSSYKMSYSSSVKQVESQTSKQAMSFIMQLEKKYGAKTELKAFFEKLKASMEASSSIASKTAKDYVSSSKAATGQLSEAMALVGSRYSKSAKMKSNMETCQDDLMRTLKQLQDINSQIATTKKVTSTQQTELKQTITKWEKVTTQFVETATSSSSSQQSMGMKSRMVKTN</sequence>
<feature type="compositionally biased region" description="Low complexity" evidence="1">
    <location>
        <begin position="199"/>
        <end position="214"/>
    </location>
</feature>
<evidence type="ECO:0000256" key="2">
    <source>
        <dbReference type="SAM" id="SignalP"/>
    </source>
</evidence>
<comment type="caution">
    <text evidence="4">The sequence shown here is derived from an EMBL/GenBank/DDBJ whole genome shotgun (WGS) entry which is preliminary data.</text>
</comment>
<dbReference type="AlphaFoldDB" id="A0ABD1AGR3"/>
<dbReference type="Pfam" id="PF06746">
    <property type="entry name" value="DUF1216"/>
    <property type="match status" value="1"/>
</dbReference>
<proteinExistence type="predicted"/>
<dbReference type="PANTHER" id="PTHR31607:SF30">
    <property type="entry name" value="PROTEIN, PUTATIVE (DUF1216)-RELATED"/>
    <property type="match status" value="1"/>
</dbReference>